<feature type="compositionally biased region" description="Polar residues" evidence="1">
    <location>
        <begin position="134"/>
        <end position="154"/>
    </location>
</feature>
<gene>
    <name evidence="2" type="ORF">P153DRAFT_384359</name>
</gene>
<organism evidence="2 3">
    <name type="scientific">Dothidotthia symphoricarpi CBS 119687</name>
    <dbReference type="NCBI Taxonomy" id="1392245"/>
    <lineage>
        <taxon>Eukaryota</taxon>
        <taxon>Fungi</taxon>
        <taxon>Dikarya</taxon>
        <taxon>Ascomycota</taxon>
        <taxon>Pezizomycotina</taxon>
        <taxon>Dothideomycetes</taxon>
        <taxon>Pleosporomycetidae</taxon>
        <taxon>Pleosporales</taxon>
        <taxon>Dothidotthiaceae</taxon>
        <taxon>Dothidotthia</taxon>
    </lineage>
</organism>
<reference evidence="2" key="1">
    <citation type="journal article" date="2020" name="Stud. Mycol.">
        <title>101 Dothideomycetes genomes: a test case for predicting lifestyles and emergence of pathogens.</title>
        <authorList>
            <person name="Haridas S."/>
            <person name="Albert R."/>
            <person name="Binder M."/>
            <person name="Bloem J."/>
            <person name="Labutti K."/>
            <person name="Salamov A."/>
            <person name="Andreopoulos B."/>
            <person name="Baker S."/>
            <person name="Barry K."/>
            <person name="Bills G."/>
            <person name="Bluhm B."/>
            <person name="Cannon C."/>
            <person name="Castanera R."/>
            <person name="Culley D."/>
            <person name="Daum C."/>
            <person name="Ezra D."/>
            <person name="Gonzalez J."/>
            <person name="Henrissat B."/>
            <person name="Kuo A."/>
            <person name="Liang C."/>
            <person name="Lipzen A."/>
            <person name="Lutzoni F."/>
            <person name="Magnuson J."/>
            <person name="Mondo S."/>
            <person name="Nolan M."/>
            <person name="Ohm R."/>
            <person name="Pangilinan J."/>
            <person name="Park H.-J."/>
            <person name="Ramirez L."/>
            <person name="Alfaro M."/>
            <person name="Sun H."/>
            <person name="Tritt A."/>
            <person name="Yoshinaga Y."/>
            <person name="Zwiers L.-H."/>
            <person name="Turgeon B."/>
            <person name="Goodwin S."/>
            <person name="Spatafora J."/>
            <person name="Crous P."/>
            <person name="Grigoriev I."/>
        </authorList>
    </citation>
    <scope>NUCLEOTIDE SEQUENCE</scope>
    <source>
        <strain evidence="2">CBS 119687</strain>
    </source>
</reference>
<dbReference type="EMBL" id="ML977503">
    <property type="protein sequence ID" value="KAF2131146.1"/>
    <property type="molecule type" value="Genomic_DNA"/>
</dbReference>
<dbReference type="GeneID" id="54410765"/>
<evidence type="ECO:0000313" key="3">
    <source>
        <dbReference type="Proteomes" id="UP000799771"/>
    </source>
</evidence>
<evidence type="ECO:0000256" key="1">
    <source>
        <dbReference type="SAM" id="MobiDB-lite"/>
    </source>
</evidence>
<protein>
    <submittedName>
        <fullName evidence="2">Uncharacterized protein</fullName>
    </submittedName>
</protein>
<feature type="region of interest" description="Disordered" evidence="1">
    <location>
        <begin position="113"/>
        <end position="154"/>
    </location>
</feature>
<name>A0A6A6AHV8_9PLEO</name>
<feature type="compositionally biased region" description="Polar residues" evidence="1">
    <location>
        <begin position="60"/>
        <end position="73"/>
    </location>
</feature>
<dbReference type="RefSeq" id="XP_033525533.1">
    <property type="nucleotide sequence ID" value="XM_033670333.1"/>
</dbReference>
<proteinExistence type="predicted"/>
<sequence>MKRDGGAKLSGVLKVTDAYRDPRRLGRQQAKKPLSPRGAEGAGQRLRLRSLHNLGPASRLLQSGASKPTSVVRGSSLEACPDLRCSQMGRPRSTTEWIPVPCYSAFPPASPDDQAVGRGWTAQHAQDDAGHCTMRSQASVTMTSAEQPSARASR</sequence>
<evidence type="ECO:0000313" key="2">
    <source>
        <dbReference type="EMBL" id="KAF2131146.1"/>
    </source>
</evidence>
<feature type="region of interest" description="Disordered" evidence="1">
    <location>
        <begin position="1"/>
        <end position="75"/>
    </location>
</feature>
<dbReference type="Proteomes" id="UP000799771">
    <property type="component" value="Unassembled WGS sequence"/>
</dbReference>
<keyword evidence="3" id="KW-1185">Reference proteome</keyword>
<dbReference type="AlphaFoldDB" id="A0A6A6AHV8"/>
<accession>A0A6A6AHV8</accession>